<dbReference type="InterPro" id="IPR049449">
    <property type="entry name" value="TesB_ACOT8-like_N"/>
</dbReference>
<evidence type="ECO:0000256" key="7">
    <source>
        <dbReference type="ARBA" id="ARBA00079653"/>
    </source>
</evidence>
<feature type="domain" description="Acyl-CoA thioesterase-like N-terminal HotDog" evidence="9">
    <location>
        <begin position="34"/>
        <end position="110"/>
    </location>
</feature>
<dbReference type="CDD" id="cd03445">
    <property type="entry name" value="Thioesterase_II_repeat2"/>
    <property type="match status" value="1"/>
</dbReference>
<dbReference type="STRING" id="394193.SAMN04489732_105103"/>
<comment type="similarity">
    <text evidence="1">Belongs to the C/M/P thioester hydrolase family.</text>
</comment>
<dbReference type="InterPro" id="IPR003703">
    <property type="entry name" value="Acyl_CoA_thio"/>
</dbReference>
<name>A0A1H8WFA4_9PSEU</name>
<gene>
    <name evidence="10" type="ORF">SAMN04489732_105103</name>
</gene>
<proteinExistence type="inferred from homology"/>
<dbReference type="PANTHER" id="PTHR11066:SF34">
    <property type="entry name" value="ACYL-COENZYME A THIOESTERASE 8"/>
    <property type="match status" value="1"/>
</dbReference>
<dbReference type="Pfam" id="PF02551">
    <property type="entry name" value="Acyl_CoA_thio"/>
    <property type="match status" value="1"/>
</dbReference>
<evidence type="ECO:0000256" key="4">
    <source>
        <dbReference type="ARBA" id="ARBA00023098"/>
    </source>
</evidence>
<keyword evidence="3" id="KW-0378">Hydrolase</keyword>
<dbReference type="RefSeq" id="WP_091617502.1">
    <property type="nucleotide sequence ID" value="NZ_FOEF01000005.1"/>
</dbReference>
<dbReference type="AlphaFoldDB" id="A0A1H8WFA4"/>
<feature type="domain" description="Acyl-CoA thioesterase 2 C-terminal" evidence="8">
    <location>
        <begin position="166"/>
        <end position="266"/>
    </location>
</feature>
<evidence type="ECO:0000256" key="6">
    <source>
        <dbReference type="ARBA" id="ARBA00071120"/>
    </source>
</evidence>
<dbReference type="Proteomes" id="UP000198582">
    <property type="component" value="Unassembled WGS sequence"/>
</dbReference>
<dbReference type="Pfam" id="PF13622">
    <property type="entry name" value="4HBT_3"/>
    <property type="match status" value="1"/>
</dbReference>
<dbReference type="PANTHER" id="PTHR11066">
    <property type="entry name" value="ACYL-COA THIOESTERASE"/>
    <property type="match status" value="1"/>
</dbReference>
<dbReference type="CDD" id="cd03444">
    <property type="entry name" value="Thioesterase_II_repeat1"/>
    <property type="match status" value="1"/>
</dbReference>
<accession>A0A1H8WFA4</accession>
<sequence length="273" mass="29980">MTDPAHLGMAQLLKLERLEENLFRGSCHQGSPQRAFGGQVAAQALTAAGATVPAERGVHSLHGYFIRGGRTDMPIIYEVERTRDGGSFTTRRVVAIQNGESIFSLSASFQKAAESSEHQARMPEVPGPDEIAVIETEESPIVLAAIEVRFISDPVEGLPDIGHGPRQRMWVRAKDSLPDTPLAHVCALTYISDIRLAGTAWLPHRGDPGTPQLASLDHAVWFHRPFRADEWLLFDMDSPTYASTRGLAHGEFFTTDGRLAASVTQEVLLRHRI</sequence>
<keyword evidence="11" id="KW-1185">Reference proteome</keyword>
<protein>
    <recommendedName>
        <fullName evidence="6">Acyl-CoA thioesterase 2</fullName>
    </recommendedName>
    <alternativeName>
        <fullName evidence="7">Thioesterase II</fullName>
    </alternativeName>
</protein>
<keyword evidence="4" id="KW-0443">Lipid metabolism</keyword>
<evidence type="ECO:0000256" key="5">
    <source>
        <dbReference type="ARBA" id="ARBA00050943"/>
    </source>
</evidence>
<dbReference type="GO" id="GO:0047617">
    <property type="term" value="F:fatty acyl-CoA hydrolase activity"/>
    <property type="evidence" value="ECO:0007669"/>
    <property type="project" value="UniProtKB-EC"/>
</dbReference>
<dbReference type="FunFam" id="2.40.160.210:FF:000001">
    <property type="entry name" value="Acyl-CoA thioesterase II"/>
    <property type="match status" value="1"/>
</dbReference>
<comment type="subunit">
    <text evidence="2">Homotetramer.</text>
</comment>
<dbReference type="EMBL" id="FOEF01000005">
    <property type="protein sequence ID" value="SEP25788.1"/>
    <property type="molecule type" value="Genomic_DNA"/>
</dbReference>
<dbReference type="OrthoDB" id="9781019at2"/>
<evidence type="ECO:0000256" key="2">
    <source>
        <dbReference type="ARBA" id="ARBA00011881"/>
    </source>
</evidence>
<dbReference type="GO" id="GO:0009062">
    <property type="term" value="P:fatty acid catabolic process"/>
    <property type="evidence" value="ECO:0007669"/>
    <property type="project" value="TreeGrafter"/>
</dbReference>
<evidence type="ECO:0000259" key="8">
    <source>
        <dbReference type="Pfam" id="PF02551"/>
    </source>
</evidence>
<evidence type="ECO:0000256" key="1">
    <source>
        <dbReference type="ARBA" id="ARBA00006538"/>
    </source>
</evidence>
<dbReference type="InterPro" id="IPR029069">
    <property type="entry name" value="HotDog_dom_sf"/>
</dbReference>
<dbReference type="InterPro" id="IPR025652">
    <property type="entry name" value="TesB_C"/>
</dbReference>
<dbReference type="Gene3D" id="2.40.160.210">
    <property type="entry name" value="Acyl-CoA thioesterase, double hotdog domain"/>
    <property type="match status" value="1"/>
</dbReference>
<dbReference type="InterPro" id="IPR042171">
    <property type="entry name" value="Acyl-CoA_hotdog"/>
</dbReference>
<dbReference type="GO" id="GO:0006637">
    <property type="term" value="P:acyl-CoA metabolic process"/>
    <property type="evidence" value="ECO:0007669"/>
    <property type="project" value="InterPro"/>
</dbReference>
<organism evidence="10 11">
    <name type="scientific">Amycolatopsis saalfeldensis</name>
    <dbReference type="NCBI Taxonomy" id="394193"/>
    <lineage>
        <taxon>Bacteria</taxon>
        <taxon>Bacillati</taxon>
        <taxon>Actinomycetota</taxon>
        <taxon>Actinomycetes</taxon>
        <taxon>Pseudonocardiales</taxon>
        <taxon>Pseudonocardiaceae</taxon>
        <taxon>Amycolatopsis</taxon>
    </lineage>
</organism>
<evidence type="ECO:0000313" key="11">
    <source>
        <dbReference type="Proteomes" id="UP000198582"/>
    </source>
</evidence>
<reference evidence="10 11" key="1">
    <citation type="submission" date="2016-10" db="EMBL/GenBank/DDBJ databases">
        <authorList>
            <person name="de Groot N.N."/>
        </authorList>
    </citation>
    <scope>NUCLEOTIDE SEQUENCE [LARGE SCALE GENOMIC DNA]</scope>
    <source>
        <strain evidence="10 11">DSM 44993</strain>
    </source>
</reference>
<dbReference type="SUPFAM" id="SSF54637">
    <property type="entry name" value="Thioesterase/thiol ester dehydrase-isomerase"/>
    <property type="match status" value="2"/>
</dbReference>
<evidence type="ECO:0000313" key="10">
    <source>
        <dbReference type="EMBL" id="SEP25788.1"/>
    </source>
</evidence>
<comment type="catalytic activity">
    <reaction evidence="5">
        <text>a fatty acyl-CoA + H2O = a fatty acid + CoA + H(+)</text>
        <dbReference type="Rhea" id="RHEA:16781"/>
        <dbReference type="ChEBI" id="CHEBI:15377"/>
        <dbReference type="ChEBI" id="CHEBI:15378"/>
        <dbReference type="ChEBI" id="CHEBI:28868"/>
        <dbReference type="ChEBI" id="CHEBI:57287"/>
        <dbReference type="ChEBI" id="CHEBI:77636"/>
        <dbReference type="EC" id="3.1.2.20"/>
    </reaction>
    <physiologicalReaction direction="left-to-right" evidence="5">
        <dbReference type="Rhea" id="RHEA:16782"/>
    </physiologicalReaction>
</comment>
<evidence type="ECO:0000259" key="9">
    <source>
        <dbReference type="Pfam" id="PF13622"/>
    </source>
</evidence>
<evidence type="ECO:0000256" key="3">
    <source>
        <dbReference type="ARBA" id="ARBA00022801"/>
    </source>
</evidence>